<dbReference type="AlphaFoldDB" id="A0A813FVK9"/>
<comment type="caution">
    <text evidence="1">The sequence shown here is derived from an EMBL/GenBank/DDBJ whole genome shotgun (WGS) entry which is preliminary data.</text>
</comment>
<reference evidence="1" key="1">
    <citation type="submission" date="2021-02" db="EMBL/GenBank/DDBJ databases">
        <authorList>
            <person name="Dougan E. K."/>
            <person name="Rhodes N."/>
            <person name="Thang M."/>
            <person name="Chan C."/>
        </authorList>
    </citation>
    <scope>NUCLEOTIDE SEQUENCE</scope>
</reference>
<proteinExistence type="predicted"/>
<sequence length="104" mass="11429">MKLVMSQAWNAECGTRHTTIIPTTLGHKILSQRDAKGFGLMLAVIWQGQLQNYHVKNPETKNNETASAKNSMTALIHIISTARLKNIDVCTCESHTIILSGLLG</sequence>
<gene>
    <name evidence="1" type="ORF">PGLA1383_LOCUS34241</name>
</gene>
<dbReference type="Proteomes" id="UP000654075">
    <property type="component" value="Unassembled WGS sequence"/>
</dbReference>
<dbReference type="EMBL" id="CAJNNV010025905">
    <property type="protein sequence ID" value="CAE8616560.1"/>
    <property type="molecule type" value="Genomic_DNA"/>
</dbReference>
<accession>A0A813FVK9</accession>
<protein>
    <submittedName>
        <fullName evidence="1">Uncharacterized protein</fullName>
    </submittedName>
</protein>
<name>A0A813FVK9_POLGL</name>
<evidence type="ECO:0000313" key="2">
    <source>
        <dbReference type="Proteomes" id="UP000654075"/>
    </source>
</evidence>
<evidence type="ECO:0000313" key="1">
    <source>
        <dbReference type="EMBL" id="CAE8616560.1"/>
    </source>
</evidence>
<keyword evidence="2" id="KW-1185">Reference proteome</keyword>
<organism evidence="1 2">
    <name type="scientific">Polarella glacialis</name>
    <name type="common">Dinoflagellate</name>
    <dbReference type="NCBI Taxonomy" id="89957"/>
    <lineage>
        <taxon>Eukaryota</taxon>
        <taxon>Sar</taxon>
        <taxon>Alveolata</taxon>
        <taxon>Dinophyceae</taxon>
        <taxon>Suessiales</taxon>
        <taxon>Suessiaceae</taxon>
        <taxon>Polarella</taxon>
    </lineage>
</organism>